<dbReference type="AlphaFoldDB" id="A0A9Q0QRG3"/>
<evidence type="ECO:0000256" key="4">
    <source>
        <dbReference type="ARBA" id="ARBA00022692"/>
    </source>
</evidence>
<dbReference type="Pfam" id="PF00560">
    <property type="entry name" value="LRR_1"/>
    <property type="match status" value="1"/>
</dbReference>
<dbReference type="Pfam" id="PF23598">
    <property type="entry name" value="LRR_14"/>
    <property type="match status" value="1"/>
</dbReference>
<dbReference type="PANTHER" id="PTHR48059:SF19">
    <property type="entry name" value="RECEPTOR-LIKE PROTEIN KINASE 5"/>
    <property type="match status" value="1"/>
</dbReference>
<dbReference type="Gene3D" id="3.80.10.10">
    <property type="entry name" value="Ribonuclease Inhibitor"/>
    <property type="match status" value="2"/>
</dbReference>
<dbReference type="Pfam" id="PF13855">
    <property type="entry name" value="LRR_8"/>
    <property type="match status" value="1"/>
</dbReference>
<dbReference type="FunFam" id="3.80.10.10:FF:000095">
    <property type="entry name" value="LRR receptor-like serine/threonine-protein kinase GSO1"/>
    <property type="match status" value="1"/>
</dbReference>
<dbReference type="InterPro" id="IPR055414">
    <property type="entry name" value="LRR_R13L4/SHOC2-like"/>
</dbReference>
<keyword evidence="3" id="KW-0433">Leucine-rich repeat</keyword>
<dbReference type="Proteomes" id="UP001141806">
    <property type="component" value="Unassembled WGS sequence"/>
</dbReference>
<evidence type="ECO:0000313" key="14">
    <source>
        <dbReference type="Proteomes" id="UP001141806"/>
    </source>
</evidence>
<dbReference type="InterPro" id="IPR032675">
    <property type="entry name" value="LRR_dom_sf"/>
</dbReference>
<sequence>MAFHFLALLLFSLFSHQCLLVISASCHVDDEAGLLGFKAGIVEDPSGMLVSWKSGSDCCTWSGINCRENNRVTTISLSGEPGNPKSYLSGTIASALSKVQNLDGIYFDNLRNITGAFPKVIFDLPKLKYVYIENSKLSGPLPSNIGELSRFGALSVVGNQFSGRIPSSVSQLTELTQLKLGGNLLFGQIPDGIGQLKNLTYLSLERNKFSGKIPYFLSGLTELRILNLSYNLFSGEIPATISSLAPNLRYLELGHNKLTGKIPDFLSNFKQLDTLDLSWNSFSGVLPKSFKNLTKIFNLDLSHNQLVEPFPELNVKGIESLDLSYNKFKLVEIPKWVTSSPIIYSLKLAGCGIKIKLDDWKPSQTYFYDYIDLSDNEITGSPVSLLNSTGYLVGFWASGNQLKFKMESLIMPKTLKFLNLSRNLMFGKVPATISGLEKLDVSYNHLCGKIPANNFSASAFVGNDCLCGSPLSPCKV</sequence>
<keyword evidence="5 10" id="KW-0732">Signal</keyword>
<evidence type="ECO:0000256" key="9">
    <source>
        <dbReference type="ARBA" id="ARBA00038043"/>
    </source>
</evidence>
<proteinExistence type="inferred from homology"/>
<organism evidence="13 14">
    <name type="scientific">Protea cynaroides</name>
    <dbReference type="NCBI Taxonomy" id="273540"/>
    <lineage>
        <taxon>Eukaryota</taxon>
        <taxon>Viridiplantae</taxon>
        <taxon>Streptophyta</taxon>
        <taxon>Embryophyta</taxon>
        <taxon>Tracheophyta</taxon>
        <taxon>Spermatophyta</taxon>
        <taxon>Magnoliopsida</taxon>
        <taxon>Proteales</taxon>
        <taxon>Proteaceae</taxon>
        <taxon>Protea</taxon>
    </lineage>
</organism>
<dbReference type="GO" id="GO:0016020">
    <property type="term" value="C:membrane"/>
    <property type="evidence" value="ECO:0007669"/>
    <property type="project" value="UniProtKB-SubCell"/>
</dbReference>
<feature type="signal peptide" evidence="10">
    <location>
        <begin position="1"/>
        <end position="20"/>
    </location>
</feature>
<evidence type="ECO:0000256" key="7">
    <source>
        <dbReference type="ARBA" id="ARBA00022989"/>
    </source>
</evidence>
<feature type="domain" description="Leucine-rich repeat-containing N-terminal plant-type" evidence="11">
    <location>
        <begin position="29"/>
        <end position="66"/>
    </location>
</feature>
<feature type="chain" id="PRO_5040116932" description="Leucine-rich repeat-containing N-terminal plant-type domain-containing protein" evidence="10">
    <location>
        <begin position="21"/>
        <end position="476"/>
    </location>
</feature>
<evidence type="ECO:0000256" key="10">
    <source>
        <dbReference type="SAM" id="SignalP"/>
    </source>
</evidence>
<protein>
    <recommendedName>
        <fullName evidence="15">Leucine-rich repeat-containing N-terminal plant-type domain-containing protein</fullName>
    </recommendedName>
</protein>
<keyword evidence="7" id="KW-1133">Transmembrane helix</keyword>
<dbReference type="PANTHER" id="PTHR48059">
    <property type="entry name" value="POLYGALACTURONASE INHIBITOR 1"/>
    <property type="match status" value="1"/>
</dbReference>
<dbReference type="InterPro" id="IPR001611">
    <property type="entry name" value="Leu-rich_rpt"/>
</dbReference>
<evidence type="ECO:0000256" key="6">
    <source>
        <dbReference type="ARBA" id="ARBA00022737"/>
    </source>
</evidence>
<dbReference type="EMBL" id="JAMYWD010000006">
    <property type="protein sequence ID" value="KAJ4969133.1"/>
    <property type="molecule type" value="Genomic_DNA"/>
</dbReference>
<evidence type="ECO:0000256" key="8">
    <source>
        <dbReference type="ARBA" id="ARBA00023136"/>
    </source>
</evidence>
<dbReference type="InterPro" id="IPR051848">
    <property type="entry name" value="PGIP"/>
</dbReference>
<keyword evidence="8" id="KW-0472">Membrane</keyword>
<keyword evidence="14" id="KW-1185">Reference proteome</keyword>
<feature type="domain" description="Disease resistance R13L4/SHOC-2-like LRR" evidence="12">
    <location>
        <begin position="119"/>
        <end position="230"/>
    </location>
</feature>
<evidence type="ECO:0000259" key="11">
    <source>
        <dbReference type="Pfam" id="PF08263"/>
    </source>
</evidence>
<dbReference type="SUPFAM" id="SSF52058">
    <property type="entry name" value="L domain-like"/>
    <property type="match status" value="1"/>
</dbReference>
<evidence type="ECO:0000256" key="3">
    <source>
        <dbReference type="ARBA" id="ARBA00022614"/>
    </source>
</evidence>
<gene>
    <name evidence="13" type="ORF">NE237_015834</name>
</gene>
<evidence type="ECO:0000256" key="2">
    <source>
        <dbReference type="ARBA" id="ARBA00004196"/>
    </source>
</evidence>
<reference evidence="13" key="1">
    <citation type="journal article" date="2023" name="Plant J.">
        <title>The genome of the king protea, Protea cynaroides.</title>
        <authorList>
            <person name="Chang J."/>
            <person name="Duong T.A."/>
            <person name="Schoeman C."/>
            <person name="Ma X."/>
            <person name="Roodt D."/>
            <person name="Barker N."/>
            <person name="Li Z."/>
            <person name="Van de Peer Y."/>
            <person name="Mizrachi E."/>
        </authorList>
    </citation>
    <scope>NUCLEOTIDE SEQUENCE</scope>
    <source>
        <tissue evidence="13">Young leaves</tissue>
    </source>
</reference>
<evidence type="ECO:0008006" key="15">
    <source>
        <dbReference type="Google" id="ProtNLM"/>
    </source>
</evidence>
<dbReference type="InterPro" id="IPR003591">
    <property type="entry name" value="Leu-rich_rpt_typical-subtyp"/>
</dbReference>
<evidence type="ECO:0000259" key="12">
    <source>
        <dbReference type="Pfam" id="PF23598"/>
    </source>
</evidence>
<dbReference type="OrthoDB" id="676979at2759"/>
<comment type="similarity">
    <text evidence="9">Belongs to the polygalacturonase-inhibiting protein family.</text>
</comment>
<keyword evidence="6" id="KW-0677">Repeat</keyword>
<dbReference type="SMART" id="SM00369">
    <property type="entry name" value="LRR_TYP"/>
    <property type="match status" value="3"/>
</dbReference>
<evidence type="ECO:0000256" key="5">
    <source>
        <dbReference type="ARBA" id="ARBA00022729"/>
    </source>
</evidence>
<accession>A0A9Q0QRG3</accession>
<evidence type="ECO:0000256" key="1">
    <source>
        <dbReference type="ARBA" id="ARBA00004167"/>
    </source>
</evidence>
<dbReference type="InterPro" id="IPR013210">
    <property type="entry name" value="LRR_N_plant-typ"/>
</dbReference>
<comment type="subcellular location">
    <subcellularLocation>
        <location evidence="2">Cell envelope</location>
    </subcellularLocation>
    <subcellularLocation>
        <location evidence="1">Membrane</location>
        <topology evidence="1">Single-pass membrane protein</topology>
    </subcellularLocation>
</comment>
<keyword evidence="4" id="KW-0812">Transmembrane</keyword>
<evidence type="ECO:0000313" key="13">
    <source>
        <dbReference type="EMBL" id="KAJ4969133.1"/>
    </source>
</evidence>
<comment type="caution">
    <text evidence="13">The sequence shown here is derived from an EMBL/GenBank/DDBJ whole genome shotgun (WGS) entry which is preliminary data.</text>
</comment>
<dbReference type="Pfam" id="PF08263">
    <property type="entry name" value="LRRNT_2"/>
    <property type="match status" value="1"/>
</dbReference>
<name>A0A9Q0QRG3_9MAGN</name>